<dbReference type="RefSeq" id="WP_173972222.1">
    <property type="nucleotide sequence ID" value="NZ_CADCSU010000133.1"/>
</dbReference>
<keyword evidence="1" id="KW-0732">Signal</keyword>
<evidence type="ECO:0000256" key="1">
    <source>
        <dbReference type="SAM" id="SignalP"/>
    </source>
</evidence>
<evidence type="ECO:0000313" key="2">
    <source>
        <dbReference type="EMBL" id="CAA9201775.1"/>
    </source>
</evidence>
<name>A0A6J4GSG6_9FLAO</name>
<dbReference type="EMBL" id="CADCSU010000133">
    <property type="protein sequence ID" value="CAA9201775.1"/>
    <property type="molecule type" value="Genomic_DNA"/>
</dbReference>
<proteinExistence type="predicted"/>
<evidence type="ECO:0000313" key="3">
    <source>
        <dbReference type="Proteomes" id="UP000479938"/>
    </source>
</evidence>
<accession>A0A6J4GSG6</accession>
<dbReference type="AlphaFoldDB" id="A0A6J4GSG6"/>
<feature type="signal peptide" evidence="1">
    <location>
        <begin position="1"/>
        <end position="26"/>
    </location>
</feature>
<protein>
    <submittedName>
        <fullName evidence="2">Uncharacterized protein</fullName>
    </submittedName>
</protein>
<feature type="chain" id="PRO_5026693774" evidence="1">
    <location>
        <begin position="27"/>
        <end position="453"/>
    </location>
</feature>
<organism evidence="2 3">
    <name type="scientific">Flavobacterium bizetiae</name>
    <dbReference type="NCBI Taxonomy" id="2704140"/>
    <lineage>
        <taxon>Bacteria</taxon>
        <taxon>Pseudomonadati</taxon>
        <taxon>Bacteroidota</taxon>
        <taxon>Flavobacteriia</taxon>
        <taxon>Flavobacteriales</taxon>
        <taxon>Flavobacteriaceae</taxon>
        <taxon>Flavobacterium</taxon>
    </lineage>
</organism>
<sequence>MKRKTKSFVRVIMLLLIALLMFNCQNDEISLNQLQDKIETVTIDEAKNFLMHSKNNSSAKLINNELENLEFNKIAQEKIKGSDQLLTVIPFATNDDHENSRVLMLKIDKEIKSVVFTMYPDDNSVNESFSGKLFTYSLSGNFINGFRAKDGIIISQFFENNSVLNINTESGQVSTLTRKSPVQLNEVVVKGKPKTVDAIDVFGPSIFNDFDSGNTYYSWDAGGGYSGVTVPTVVEIIDGLTGKAKCINSLLNQNGNLFVQKLLANFSGKSEFDIKISSVDKVTVRDAQGNLIELNGETTYSSKNPSLINISISTSRSNDQSALDATRTILHEYIHADIIRKLYTRNNIPEALAFNKVYEKYGNQHGTMAALYLSSMKEALKEFHKNVLTEDYKKYTNYYDEAPSDAFYEALAWGGLKESNVKAWEDLPAEKKAEIDKLANRAILLSKGAPCSN</sequence>
<gene>
    <name evidence="2" type="ORF">FLA105534_03757</name>
</gene>
<reference evidence="2 3" key="1">
    <citation type="submission" date="2020-02" db="EMBL/GenBank/DDBJ databases">
        <authorList>
            <person name="Criscuolo A."/>
        </authorList>
    </citation>
    <scope>NUCLEOTIDE SEQUENCE [LARGE SCALE GENOMIC DNA]</scope>
    <source>
        <strain evidence="2">CIP105534</strain>
    </source>
</reference>
<keyword evidence="3" id="KW-1185">Reference proteome</keyword>
<dbReference type="Proteomes" id="UP000479938">
    <property type="component" value="Unassembled WGS sequence"/>
</dbReference>